<dbReference type="AlphaFoldDB" id="A0A6L2MPY8"/>
<keyword evidence="1" id="KW-0548">Nucleotidyltransferase</keyword>
<gene>
    <name evidence="1" type="ORF">Tci_048006</name>
</gene>
<organism evidence="1">
    <name type="scientific">Tanacetum cinerariifolium</name>
    <name type="common">Dalmatian daisy</name>
    <name type="synonym">Chrysanthemum cinerariifolium</name>
    <dbReference type="NCBI Taxonomy" id="118510"/>
    <lineage>
        <taxon>Eukaryota</taxon>
        <taxon>Viridiplantae</taxon>
        <taxon>Streptophyta</taxon>
        <taxon>Embryophyta</taxon>
        <taxon>Tracheophyta</taxon>
        <taxon>Spermatophyta</taxon>
        <taxon>Magnoliopsida</taxon>
        <taxon>eudicotyledons</taxon>
        <taxon>Gunneridae</taxon>
        <taxon>Pentapetalae</taxon>
        <taxon>asterids</taxon>
        <taxon>campanulids</taxon>
        <taxon>Asterales</taxon>
        <taxon>Asteraceae</taxon>
        <taxon>Asteroideae</taxon>
        <taxon>Anthemideae</taxon>
        <taxon>Anthemidinae</taxon>
        <taxon>Tanacetum</taxon>
    </lineage>
</organism>
<keyword evidence="1" id="KW-0808">Transferase</keyword>
<reference evidence="1" key="1">
    <citation type="journal article" date="2019" name="Sci. Rep.">
        <title>Draft genome of Tanacetum cinerariifolium, the natural source of mosquito coil.</title>
        <authorList>
            <person name="Yamashiro T."/>
            <person name="Shiraishi A."/>
            <person name="Satake H."/>
            <person name="Nakayama K."/>
        </authorList>
    </citation>
    <scope>NUCLEOTIDE SEQUENCE</scope>
</reference>
<evidence type="ECO:0000313" key="1">
    <source>
        <dbReference type="EMBL" id="GEU76028.1"/>
    </source>
</evidence>
<name>A0A6L2MPY8_TANCI</name>
<dbReference type="GO" id="GO:0003964">
    <property type="term" value="F:RNA-directed DNA polymerase activity"/>
    <property type="evidence" value="ECO:0007669"/>
    <property type="project" value="UniProtKB-KW"/>
</dbReference>
<protein>
    <submittedName>
        <fullName evidence="1">Reverse transcriptase zinc-binding domain-containing protein</fullName>
    </submittedName>
</protein>
<dbReference type="EMBL" id="BKCJ010007197">
    <property type="protein sequence ID" value="GEU76028.1"/>
    <property type="molecule type" value="Genomic_DNA"/>
</dbReference>
<comment type="caution">
    <text evidence="1">The sequence shown here is derived from an EMBL/GenBank/DDBJ whole genome shotgun (WGS) entry which is preliminary data.</text>
</comment>
<sequence>MVIKKLKERIKSLSGNIKEAKIKQELEEIETINIELDHRVTNLIDENEHLKQTYKQLYDSIKSSCLRLKEQCDDLIKQVKIKSAKNSDLNASLQEKALVITALKDTLGKLKEKL</sequence>
<proteinExistence type="predicted"/>
<keyword evidence="1" id="KW-0695">RNA-directed DNA polymerase</keyword>
<accession>A0A6L2MPY8</accession>